<dbReference type="Proteomes" id="UP001157961">
    <property type="component" value="Unassembled WGS sequence"/>
</dbReference>
<accession>A0ABY1PKF2</accession>
<dbReference type="Gene3D" id="1.10.238.160">
    <property type="match status" value="1"/>
</dbReference>
<evidence type="ECO:0000256" key="1">
    <source>
        <dbReference type="SAM" id="MobiDB-lite"/>
    </source>
</evidence>
<proteinExistence type="predicted"/>
<gene>
    <name evidence="2" type="ORF">SAMN06265373_11428</name>
</gene>
<name>A0ABY1PKF2_9RHOB</name>
<keyword evidence="3" id="KW-1185">Reference proteome</keyword>
<feature type="region of interest" description="Disordered" evidence="1">
    <location>
        <begin position="122"/>
        <end position="146"/>
    </location>
</feature>
<organism evidence="2 3">
    <name type="scientific">Shimia sagamensis</name>
    <dbReference type="NCBI Taxonomy" id="1566352"/>
    <lineage>
        <taxon>Bacteria</taxon>
        <taxon>Pseudomonadati</taxon>
        <taxon>Pseudomonadota</taxon>
        <taxon>Alphaproteobacteria</taxon>
        <taxon>Rhodobacterales</taxon>
        <taxon>Roseobacteraceae</taxon>
    </lineage>
</organism>
<protein>
    <submittedName>
        <fullName evidence="2">Transcriptional regulator, AlpA family</fullName>
    </submittedName>
</protein>
<sequence length="146" mass="16826">MMGRDTSDDNETLDMFERFGVEEPEWLEDAKATKAELLRTAIPVSTEPQDVSRKPELVCSTTMPFPADKQRFLRDQEVADRYGISRQEVWRRKNTNRLPEPIKLSARTTRWPLSELVEFENSLVKENRSGVKPTRGEKGAKKEGKS</sequence>
<dbReference type="EMBL" id="FXTY01000014">
    <property type="protein sequence ID" value="SMP36240.1"/>
    <property type="molecule type" value="Genomic_DNA"/>
</dbReference>
<dbReference type="InterPro" id="IPR010260">
    <property type="entry name" value="AlpA"/>
</dbReference>
<comment type="caution">
    <text evidence="2">The sequence shown here is derived from an EMBL/GenBank/DDBJ whole genome shotgun (WGS) entry which is preliminary data.</text>
</comment>
<feature type="compositionally biased region" description="Basic and acidic residues" evidence="1">
    <location>
        <begin position="123"/>
        <end position="146"/>
    </location>
</feature>
<dbReference type="Pfam" id="PF05930">
    <property type="entry name" value="Phage_AlpA"/>
    <property type="match status" value="1"/>
</dbReference>
<evidence type="ECO:0000313" key="2">
    <source>
        <dbReference type="EMBL" id="SMP36240.1"/>
    </source>
</evidence>
<evidence type="ECO:0000313" key="3">
    <source>
        <dbReference type="Proteomes" id="UP001157961"/>
    </source>
</evidence>
<reference evidence="2 3" key="1">
    <citation type="submission" date="2017-05" db="EMBL/GenBank/DDBJ databases">
        <authorList>
            <person name="Varghese N."/>
            <person name="Submissions S."/>
        </authorList>
    </citation>
    <scope>NUCLEOTIDE SEQUENCE [LARGE SCALE GENOMIC DNA]</scope>
    <source>
        <strain evidence="2 3">DSM 29734</strain>
    </source>
</reference>